<sequence length="251" mass="27824">MSKQFYGTIAALEFNAPSPALFRTIVGDLDSSFQPYGMTKCCSTWLGDNVAVIERDSLRVLLGWLPARCDSEHCVLVFAVGHTTEGGNILVPRETCEFVRDVLISHLESYLQFDTVFQADATQPVDMDLVCTVAEILEMGDTATKFMEADNTDEQPQRRTRALTRDIVLDATLPKTAIVPAAEKLPEIVETREEILMDGMEEDEISLQKRLTIYALGATMLIYTPPVGATLLVYTTLRDFAAPKLPERLAA</sequence>
<dbReference type="Proteomes" id="UP000428330">
    <property type="component" value="Chromosome"/>
</dbReference>
<dbReference type="OrthoDB" id="7855251at2"/>
<evidence type="ECO:0000313" key="2">
    <source>
        <dbReference type="Proteomes" id="UP000428330"/>
    </source>
</evidence>
<evidence type="ECO:0000313" key="1">
    <source>
        <dbReference type="EMBL" id="QGX97226.1"/>
    </source>
</evidence>
<gene>
    <name evidence="1" type="ORF">EI983_02615</name>
</gene>
<protein>
    <submittedName>
        <fullName evidence="1">Uncharacterized protein</fullName>
    </submittedName>
</protein>
<organism evidence="1 2">
    <name type="scientific">Roseovarius faecimaris</name>
    <dbReference type="NCBI Taxonomy" id="2494550"/>
    <lineage>
        <taxon>Bacteria</taxon>
        <taxon>Pseudomonadati</taxon>
        <taxon>Pseudomonadota</taxon>
        <taxon>Alphaproteobacteria</taxon>
        <taxon>Rhodobacterales</taxon>
        <taxon>Roseobacteraceae</taxon>
        <taxon>Roseovarius</taxon>
    </lineage>
</organism>
<dbReference type="RefSeq" id="WP_157705732.1">
    <property type="nucleotide sequence ID" value="NZ_CP034348.1"/>
</dbReference>
<keyword evidence="2" id="KW-1185">Reference proteome</keyword>
<dbReference type="KEGG" id="rom:EI983_02615"/>
<accession>A0A6I6IPU2</accession>
<dbReference type="AlphaFoldDB" id="A0A6I6IPU2"/>
<proteinExistence type="predicted"/>
<name>A0A6I6IPU2_9RHOB</name>
<dbReference type="EMBL" id="CP034348">
    <property type="protein sequence ID" value="QGX97226.1"/>
    <property type="molecule type" value="Genomic_DNA"/>
</dbReference>
<reference evidence="2" key="1">
    <citation type="submission" date="2018-12" db="EMBL/GenBank/DDBJ databases">
        <title>Complete genome sequence of Roseovarius sp. MME-070.</title>
        <authorList>
            <person name="Nam Y.-D."/>
            <person name="Kang J."/>
            <person name="Chung W.-H."/>
            <person name="Park Y.S."/>
        </authorList>
    </citation>
    <scope>NUCLEOTIDE SEQUENCE [LARGE SCALE GENOMIC DNA]</scope>
    <source>
        <strain evidence="2">MME-070</strain>
    </source>
</reference>